<dbReference type="GO" id="GO:0006526">
    <property type="term" value="P:L-arginine biosynthetic process"/>
    <property type="evidence" value="ECO:0007669"/>
    <property type="project" value="UniProtKB-UniPathway"/>
</dbReference>
<dbReference type="InterPro" id="IPR036390">
    <property type="entry name" value="WH_DNA-bd_sf"/>
</dbReference>
<dbReference type="InterPro" id="IPR036388">
    <property type="entry name" value="WH-like_DNA-bd_sf"/>
</dbReference>
<evidence type="ECO:0000313" key="10">
    <source>
        <dbReference type="EMBL" id="KRM76112.1"/>
    </source>
</evidence>
<gene>
    <name evidence="7" type="primary">argR</name>
    <name evidence="10" type="ORF">FC48_GL001975</name>
</gene>
<dbReference type="SUPFAM" id="SSF46785">
    <property type="entry name" value="Winged helix' DNA-binding domain"/>
    <property type="match status" value="1"/>
</dbReference>
<dbReference type="GO" id="GO:0051259">
    <property type="term" value="P:protein complex oligomerization"/>
    <property type="evidence" value="ECO:0007669"/>
    <property type="project" value="InterPro"/>
</dbReference>
<dbReference type="PRINTS" id="PR01467">
    <property type="entry name" value="ARGREPRESSOR"/>
</dbReference>
<organism evidence="10 11">
    <name type="scientific">Ligilactobacillus murinus DSM 20452 = NBRC 14221</name>
    <dbReference type="NCBI Taxonomy" id="1423772"/>
    <lineage>
        <taxon>Bacteria</taxon>
        <taxon>Bacillati</taxon>
        <taxon>Bacillota</taxon>
        <taxon>Bacilli</taxon>
        <taxon>Lactobacillales</taxon>
        <taxon>Lactobacillaceae</taxon>
        <taxon>Ligilactobacillus</taxon>
    </lineage>
</organism>
<dbReference type="InterPro" id="IPR001669">
    <property type="entry name" value="Arg_repress"/>
</dbReference>
<dbReference type="GO" id="GO:0005737">
    <property type="term" value="C:cytoplasm"/>
    <property type="evidence" value="ECO:0007669"/>
    <property type="project" value="UniProtKB-SubCell"/>
</dbReference>
<comment type="function">
    <text evidence="7">Regulates arginine biosynthesis genes.</text>
</comment>
<dbReference type="HAMAP" id="MF_00173">
    <property type="entry name" value="Arg_repressor"/>
    <property type="match status" value="1"/>
</dbReference>
<evidence type="ECO:0000259" key="9">
    <source>
        <dbReference type="Pfam" id="PF02863"/>
    </source>
</evidence>
<dbReference type="UniPathway" id="UPA00068"/>
<evidence type="ECO:0000256" key="6">
    <source>
        <dbReference type="ARBA" id="ARBA00023163"/>
    </source>
</evidence>
<dbReference type="GO" id="GO:0034618">
    <property type="term" value="F:arginine binding"/>
    <property type="evidence" value="ECO:0007669"/>
    <property type="project" value="InterPro"/>
</dbReference>
<dbReference type="InterPro" id="IPR036251">
    <property type="entry name" value="Arg_repress_C_sf"/>
</dbReference>
<keyword evidence="5 7" id="KW-0238">DNA-binding</keyword>
<dbReference type="Pfam" id="PF02863">
    <property type="entry name" value="Arg_repressor_C"/>
    <property type="match status" value="1"/>
</dbReference>
<dbReference type="PATRIC" id="fig|1423772.3.peg.2110"/>
<keyword evidence="7" id="KW-0028">Amino-acid biosynthesis</keyword>
<comment type="pathway">
    <text evidence="7">Amino-acid biosynthesis; L-arginine biosynthesis [regulation].</text>
</comment>
<evidence type="ECO:0000256" key="5">
    <source>
        <dbReference type="ARBA" id="ARBA00023125"/>
    </source>
</evidence>
<evidence type="ECO:0000256" key="7">
    <source>
        <dbReference type="HAMAP-Rule" id="MF_00173"/>
    </source>
</evidence>
<dbReference type="InterPro" id="IPR020899">
    <property type="entry name" value="Arg_repress_C"/>
</dbReference>
<evidence type="ECO:0000256" key="1">
    <source>
        <dbReference type="ARBA" id="ARBA00004496"/>
    </source>
</evidence>
<dbReference type="Gene3D" id="3.30.1360.40">
    <property type="match status" value="1"/>
</dbReference>
<dbReference type="Proteomes" id="UP000051612">
    <property type="component" value="Unassembled WGS sequence"/>
</dbReference>
<evidence type="ECO:0000256" key="2">
    <source>
        <dbReference type="ARBA" id="ARBA00008316"/>
    </source>
</evidence>
<comment type="similarity">
    <text evidence="2 7">Belongs to the ArgR family.</text>
</comment>
<evidence type="ECO:0000256" key="3">
    <source>
        <dbReference type="ARBA" id="ARBA00022490"/>
    </source>
</evidence>
<feature type="domain" description="Arginine repressor DNA-binding" evidence="8">
    <location>
        <begin position="4"/>
        <end position="70"/>
    </location>
</feature>
<dbReference type="Pfam" id="PF01316">
    <property type="entry name" value="Arg_repressor"/>
    <property type="match status" value="1"/>
</dbReference>
<keyword evidence="7" id="KW-0055">Arginine biosynthesis</keyword>
<keyword evidence="7" id="KW-0678">Repressor</keyword>
<sequence>MIFVKKEMRQGKIEQLINQQVISNQEELMQALQAIGISATQATISRDIREMQIVKQQDGNGNLRYVIFKANNQSEQDKLYKAISDAVTAITTVEFMNVIHTTPRNANVLAAILDDLALPEVAGTLAGFDTVVVISPSRELAIKLYELFMEHVDPDNLL</sequence>
<comment type="caution">
    <text evidence="10">The sequence shown here is derived from an EMBL/GenBank/DDBJ whole genome shotgun (WGS) entry which is preliminary data.</text>
</comment>
<dbReference type="Gene3D" id="1.10.10.10">
    <property type="entry name" value="Winged helix-like DNA-binding domain superfamily/Winged helix DNA-binding domain"/>
    <property type="match status" value="1"/>
</dbReference>
<dbReference type="GO" id="GO:1900079">
    <property type="term" value="P:regulation of arginine biosynthetic process"/>
    <property type="evidence" value="ECO:0007669"/>
    <property type="project" value="UniProtKB-UniRule"/>
</dbReference>
<dbReference type="SUPFAM" id="SSF55252">
    <property type="entry name" value="C-terminal domain of arginine repressor"/>
    <property type="match status" value="1"/>
</dbReference>
<dbReference type="GO" id="GO:0003700">
    <property type="term" value="F:DNA-binding transcription factor activity"/>
    <property type="evidence" value="ECO:0007669"/>
    <property type="project" value="UniProtKB-UniRule"/>
</dbReference>
<evidence type="ECO:0000256" key="4">
    <source>
        <dbReference type="ARBA" id="ARBA00023015"/>
    </source>
</evidence>
<comment type="subcellular location">
    <subcellularLocation>
        <location evidence="1 7">Cytoplasm</location>
    </subcellularLocation>
</comment>
<keyword evidence="3 7" id="KW-0963">Cytoplasm</keyword>
<proteinExistence type="inferred from homology"/>
<dbReference type="PANTHER" id="PTHR34471:SF1">
    <property type="entry name" value="ARGININE REPRESSOR"/>
    <property type="match status" value="1"/>
</dbReference>
<feature type="domain" description="Arginine repressor C-terminal" evidence="9">
    <location>
        <begin position="83"/>
        <end position="148"/>
    </location>
</feature>
<dbReference type="EMBL" id="AYYN01000048">
    <property type="protein sequence ID" value="KRM76112.1"/>
    <property type="molecule type" value="Genomic_DNA"/>
</dbReference>
<dbReference type="GO" id="GO:0003677">
    <property type="term" value="F:DNA binding"/>
    <property type="evidence" value="ECO:0007669"/>
    <property type="project" value="UniProtKB-KW"/>
</dbReference>
<dbReference type="AlphaFoldDB" id="A0A0R2BAW0"/>
<evidence type="ECO:0000313" key="11">
    <source>
        <dbReference type="Proteomes" id="UP000051612"/>
    </source>
</evidence>
<keyword evidence="6 7" id="KW-0804">Transcription</keyword>
<dbReference type="InterPro" id="IPR020900">
    <property type="entry name" value="Arg_repress_DNA-bd"/>
</dbReference>
<reference evidence="10 11" key="1">
    <citation type="journal article" date="2015" name="Genome Announc.">
        <title>Expanding the biotechnology potential of lactobacilli through comparative genomics of 213 strains and associated genera.</title>
        <authorList>
            <person name="Sun Z."/>
            <person name="Harris H.M."/>
            <person name="McCann A."/>
            <person name="Guo C."/>
            <person name="Argimon S."/>
            <person name="Zhang W."/>
            <person name="Yang X."/>
            <person name="Jeffery I.B."/>
            <person name="Cooney J.C."/>
            <person name="Kagawa T.F."/>
            <person name="Liu W."/>
            <person name="Song Y."/>
            <person name="Salvetti E."/>
            <person name="Wrobel A."/>
            <person name="Rasinkangas P."/>
            <person name="Parkhill J."/>
            <person name="Rea M.C."/>
            <person name="O'Sullivan O."/>
            <person name="Ritari J."/>
            <person name="Douillard F.P."/>
            <person name="Paul Ross R."/>
            <person name="Yang R."/>
            <person name="Briner A.E."/>
            <person name="Felis G.E."/>
            <person name="de Vos W.M."/>
            <person name="Barrangou R."/>
            <person name="Klaenhammer T.R."/>
            <person name="Caufield P.W."/>
            <person name="Cui Y."/>
            <person name="Zhang H."/>
            <person name="O'Toole P.W."/>
        </authorList>
    </citation>
    <scope>NUCLEOTIDE SEQUENCE [LARGE SCALE GENOMIC DNA]</scope>
    <source>
        <strain evidence="10 11">DSM 20452</strain>
    </source>
</reference>
<accession>A0A0R2BAW0</accession>
<dbReference type="PANTHER" id="PTHR34471">
    <property type="entry name" value="ARGININE REPRESSOR"/>
    <property type="match status" value="1"/>
</dbReference>
<protein>
    <recommendedName>
        <fullName evidence="7">Arginine repressor</fullName>
    </recommendedName>
</protein>
<name>A0A0R2BAW0_9LACO</name>
<keyword evidence="4 7" id="KW-0805">Transcription regulation</keyword>
<evidence type="ECO:0000259" key="8">
    <source>
        <dbReference type="Pfam" id="PF01316"/>
    </source>
</evidence>